<dbReference type="InterPro" id="IPR044068">
    <property type="entry name" value="CB"/>
</dbReference>
<dbReference type="GO" id="GO:0003677">
    <property type="term" value="F:DNA binding"/>
    <property type="evidence" value="ECO:0007669"/>
    <property type="project" value="UniProtKB-KW"/>
</dbReference>
<name>X0VY25_9ZZZZ</name>
<sequence length="83" mass="9520">MGKFDAQLEESAFVRSALEGLAENTINNYKASLRQFLSFVNSKKDLSKETTINDLVSEAKTDITKTEEKIDLFFNWLLNKEIK</sequence>
<gene>
    <name evidence="3" type="ORF">S01H1_40351</name>
</gene>
<proteinExistence type="predicted"/>
<reference evidence="3" key="1">
    <citation type="journal article" date="2014" name="Front. Microbiol.">
        <title>High frequency of phylogenetically diverse reductive dehalogenase-homologous genes in deep subseafloor sedimentary metagenomes.</title>
        <authorList>
            <person name="Kawai M."/>
            <person name="Futagami T."/>
            <person name="Toyoda A."/>
            <person name="Takaki Y."/>
            <person name="Nishi S."/>
            <person name="Hori S."/>
            <person name="Arai W."/>
            <person name="Tsubouchi T."/>
            <person name="Morono Y."/>
            <person name="Uchiyama I."/>
            <person name="Ito T."/>
            <person name="Fujiyama A."/>
            <person name="Inagaki F."/>
            <person name="Takami H."/>
        </authorList>
    </citation>
    <scope>NUCLEOTIDE SEQUENCE</scope>
    <source>
        <strain evidence="3">Expedition CK06-06</strain>
    </source>
</reference>
<dbReference type="Gene3D" id="1.10.150.130">
    <property type="match status" value="1"/>
</dbReference>
<organism evidence="3">
    <name type="scientific">marine sediment metagenome</name>
    <dbReference type="NCBI Taxonomy" id="412755"/>
    <lineage>
        <taxon>unclassified sequences</taxon>
        <taxon>metagenomes</taxon>
        <taxon>ecological metagenomes</taxon>
    </lineage>
</organism>
<accession>X0VY25</accession>
<protein>
    <recommendedName>
        <fullName evidence="2">Core-binding (CB) domain-containing protein</fullName>
    </recommendedName>
</protein>
<dbReference type="AlphaFoldDB" id="X0VY25"/>
<keyword evidence="1" id="KW-0238">DNA-binding</keyword>
<dbReference type="InterPro" id="IPR010998">
    <property type="entry name" value="Integrase_recombinase_N"/>
</dbReference>
<evidence type="ECO:0000259" key="2">
    <source>
        <dbReference type="PROSITE" id="PS51900"/>
    </source>
</evidence>
<dbReference type="EMBL" id="BARS01025549">
    <property type="protein sequence ID" value="GAG05391.1"/>
    <property type="molecule type" value="Genomic_DNA"/>
</dbReference>
<dbReference type="PROSITE" id="PS51900">
    <property type="entry name" value="CB"/>
    <property type="match status" value="1"/>
</dbReference>
<evidence type="ECO:0000313" key="3">
    <source>
        <dbReference type="EMBL" id="GAG05391.1"/>
    </source>
</evidence>
<feature type="domain" description="Core-binding (CB)" evidence="2">
    <location>
        <begin position="1"/>
        <end position="83"/>
    </location>
</feature>
<comment type="caution">
    <text evidence="3">The sequence shown here is derived from an EMBL/GenBank/DDBJ whole genome shotgun (WGS) entry which is preliminary data.</text>
</comment>
<evidence type="ECO:0000256" key="1">
    <source>
        <dbReference type="ARBA" id="ARBA00023125"/>
    </source>
</evidence>
<feature type="non-terminal residue" evidence="3">
    <location>
        <position position="83"/>
    </location>
</feature>